<accession>A0A8H9G0P0</accession>
<evidence type="ECO:0000256" key="1">
    <source>
        <dbReference type="SAM" id="SignalP"/>
    </source>
</evidence>
<keyword evidence="1" id="KW-0732">Signal</keyword>
<proteinExistence type="predicted"/>
<feature type="chain" id="PRO_5034932158" description="Lipoprotein" evidence="1">
    <location>
        <begin position="20"/>
        <end position="218"/>
    </location>
</feature>
<evidence type="ECO:0000313" key="2">
    <source>
        <dbReference type="EMBL" id="GGE29018.1"/>
    </source>
</evidence>
<sequence>MKKQYLVASLLLGCSLFIACGNSNNSSEEGETEEKGALEKLSDAGNAIQSLSGMEKAMKEVEKHTTALKTKTPVNNDELKKVFPESLDGLKRTSISVGEMNAMNIATASADYANEDNSKTINISIMDGAGEEASSLTALAFYGYNMDSEKITEDSSQKTTEYKGQRAKLTESKYNDETSSTIEWIHKNRYLMKIEGDGYTIDQVGNLMDKLDLGSLPD</sequence>
<dbReference type="EMBL" id="BMKM01000009">
    <property type="protein sequence ID" value="GGE29018.1"/>
    <property type="molecule type" value="Genomic_DNA"/>
</dbReference>
<feature type="signal peptide" evidence="1">
    <location>
        <begin position="1"/>
        <end position="19"/>
    </location>
</feature>
<reference evidence="2" key="2">
    <citation type="submission" date="2020-09" db="EMBL/GenBank/DDBJ databases">
        <authorList>
            <person name="Sun Q."/>
            <person name="Zhou Y."/>
        </authorList>
    </citation>
    <scope>NUCLEOTIDE SEQUENCE</scope>
    <source>
        <strain evidence="2">CGMCC 1.15966</strain>
    </source>
</reference>
<gene>
    <name evidence="2" type="ORF">GCM10011516_28440</name>
</gene>
<organism evidence="2 3">
    <name type="scientific">Sphingobacterium cellulitidis</name>
    <dbReference type="NCBI Taxonomy" id="1768011"/>
    <lineage>
        <taxon>Bacteria</taxon>
        <taxon>Pseudomonadati</taxon>
        <taxon>Bacteroidota</taxon>
        <taxon>Sphingobacteriia</taxon>
        <taxon>Sphingobacteriales</taxon>
        <taxon>Sphingobacteriaceae</taxon>
        <taxon>Sphingobacterium</taxon>
    </lineage>
</organism>
<dbReference type="Proteomes" id="UP000614460">
    <property type="component" value="Unassembled WGS sequence"/>
</dbReference>
<protein>
    <recommendedName>
        <fullName evidence="4">Lipoprotein</fullName>
    </recommendedName>
</protein>
<reference evidence="2" key="1">
    <citation type="journal article" date="2014" name="Int. J. Syst. Evol. Microbiol.">
        <title>Complete genome sequence of Corynebacterium casei LMG S-19264T (=DSM 44701T), isolated from a smear-ripened cheese.</title>
        <authorList>
            <consortium name="US DOE Joint Genome Institute (JGI-PGF)"/>
            <person name="Walter F."/>
            <person name="Albersmeier A."/>
            <person name="Kalinowski J."/>
            <person name="Ruckert C."/>
        </authorList>
    </citation>
    <scope>NUCLEOTIDE SEQUENCE</scope>
    <source>
        <strain evidence="2">CGMCC 1.15966</strain>
    </source>
</reference>
<evidence type="ECO:0008006" key="4">
    <source>
        <dbReference type="Google" id="ProtNLM"/>
    </source>
</evidence>
<dbReference type="AlphaFoldDB" id="A0A8H9G0P0"/>
<dbReference type="PROSITE" id="PS51257">
    <property type="entry name" value="PROKAR_LIPOPROTEIN"/>
    <property type="match status" value="1"/>
</dbReference>
<keyword evidence="3" id="KW-1185">Reference proteome</keyword>
<comment type="caution">
    <text evidence="2">The sequence shown here is derived from an EMBL/GenBank/DDBJ whole genome shotgun (WGS) entry which is preliminary data.</text>
</comment>
<evidence type="ECO:0000313" key="3">
    <source>
        <dbReference type="Proteomes" id="UP000614460"/>
    </source>
</evidence>
<name>A0A8H9G0P0_9SPHI</name>
<dbReference type="RefSeq" id="WP_182499436.1">
    <property type="nucleotide sequence ID" value="NZ_BMKM01000009.1"/>
</dbReference>